<gene>
    <name evidence="10" type="ORF">SAMN04488518_102145</name>
</gene>
<evidence type="ECO:0000256" key="2">
    <source>
        <dbReference type="ARBA" id="ARBA00007069"/>
    </source>
</evidence>
<evidence type="ECO:0000256" key="3">
    <source>
        <dbReference type="ARBA" id="ARBA00022448"/>
    </source>
</evidence>
<evidence type="ECO:0000313" key="11">
    <source>
        <dbReference type="Proteomes" id="UP000199598"/>
    </source>
</evidence>
<sequence length="279" mass="30658">MTSTTLENGAMKEQVKSPIDWAAAILNGYLVIFFAYMFLPMIFMVIAAFNASPTPSVIDWQGFTLDWFRALPEDQRFIDGLWHSLIIALGVIVISIPLGLAGALLLTRLQSQATTFLYTVLVSPMLTPGIVLGATTLIFWRDAFGVEGGLLTATIAQSSFIASYCMLMFMARLQRQDIVQEEAALDLGASSFFVFRKITLPFLMPTILTAAAIAFLQSIENYNTTFFAIGPSWTLVTEIGARMRFGISPVINVIGVLFVAITIIAATVYVMARRRKGRG</sequence>
<feature type="transmembrane region" description="Helical" evidence="8">
    <location>
        <begin position="152"/>
        <end position="173"/>
    </location>
</feature>
<keyword evidence="4" id="KW-1003">Cell membrane</keyword>
<keyword evidence="5 8" id="KW-0812">Transmembrane</keyword>
<evidence type="ECO:0000259" key="9">
    <source>
        <dbReference type="PROSITE" id="PS50928"/>
    </source>
</evidence>
<keyword evidence="7 8" id="KW-0472">Membrane</keyword>
<keyword evidence="11" id="KW-1185">Reference proteome</keyword>
<feature type="transmembrane region" description="Helical" evidence="8">
    <location>
        <begin position="81"/>
        <end position="106"/>
    </location>
</feature>
<organism evidence="10 11">
    <name type="scientific">Pseudovibrio ascidiaceicola</name>
    <dbReference type="NCBI Taxonomy" id="285279"/>
    <lineage>
        <taxon>Bacteria</taxon>
        <taxon>Pseudomonadati</taxon>
        <taxon>Pseudomonadota</taxon>
        <taxon>Alphaproteobacteria</taxon>
        <taxon>Hyphomicrobiales</taxon>
        <taxon>Stappiaceae</taxon>
        <taxon>Pseudovibrio</taxon>
    </lineage>
</organism>
<evidence type="ECO:0000256" key="4">
    <source>
        <dbReference type="ARBA" id="ARBA00022475"/>
    </source>
</evidence>
<dbReference type="Gene3D" id="1.10.3720.10">
    <property type="entry name" value="MetI-like"/>
    <property type="match status" value="1"/>
</dbReference>
<comment type="caution">
    <text evidence="10">The sequence shown here is derived from an EMBL/GenBank/DDBJ whole genome shotgun (WGS) entry which is preliminary data.</text>
</comment>
<evidence type="ECO:0000256" key="1">
    <source>
        <dbReference type="ARBA" id="ARBA00004651"/>
    </source>
</evidence>
<keyword evidence="3 8" id="KW-0813">Transport</keyword>
<dbReference type="InterPro" id="IPR000515">
    <property type="entry name" value="MetI-like"/>
</dbReference>
<dbReference type="PROSITE" id="PS50928">
    <property type="entry name" value="ABC_TM1"/>
    <property type="match status" value="1"/>
</dbReference>
<proteinExistence type="inferred from homology"/>
<feature type="transmembrane region" description="Helical" evidence="8">
    <location>
        <begin position="21"/>
        <end position="49"/>
    </location>
</feature>
<evidence type="ECO:0000256" key="8">
    <source>
        <dbReference type="RuleBase" id="RU363032"/>
    </source>
</evidence>
<accession>A0A1I3WRB1</accession>
<dbReference type="Pfam" id="PF00528">
    <property type="entry name" value="BPD_transp_1"/>
    <property type="match status" value="1"/>
</dbReference>
<comment type="similarity">
    <text evidence="2">Belongs to the binding-protein-dependent transport system permease family. CysTW subfamily.</text>
</comment>
<dbReference type="InterPro" id="IPR035906">
    <property type="entry name" value="MetI-like_sf"/>
</dbReference>
<comment type="subcellular location">
    <subcellularLocation>
        <location evidence="1 8">Cell membrane</location>
        <topology evidence="1 8">Multi-pass membrane protein</topology>
    </subcellularLocation>
</comment>
<protein>
    <submittedName>
        <fullName evidence="10">Spermidine/putrescine transport system permease protein</fullName>
    </submittedName>
</protein>
<dbReference type="RefSeq" id="WP_093517258.1">
    <property type="nucleotide sequence ID" value="NZ_FOSK01000002.1"/>
</dbReference>
<evidence type="ECO:0000313" key="10">
    <source>
        <dbReference type="EMBL" id="SFK10194.1"/>
    </source>
</evidence>
<evidence type="ECO:0000256" key="7">
    <source>
        <dbReference type="ARBA" id="ARBA00023136"/>
    </source>
</evidence>
<dbReference type="Proteomes" id="UP000199598">
    <property type="component" value="Unassembled WGS sequence"/>
</dbReference>
<evidence type="ECO:0000256" key="6">
    <source>
        <dbReference type="ARBA" id="ARBA00022989"/>
    </source>
</evidence>
<dbReference type="EMBL" id="FOSK01000002">
    <property type="protein sequence ID" value="SFK10194.1"/>
    <property type="molecule type" value="Genomic_DNA"/>
</dbReference>
<dbReference type="PANTHER" id="PTHR43848">
    <property type="entry name" value="PUTRESCINE TRANSPORT SYSTEM PERMEASE PROTEIN POTI"/>
    <property type="match status" value="1"/>
</dbReference>
<keyword evidence="6 8" id="KW-1133">Transmembrane helix</keyword>
<dbReference type="SUPFAM" id="SSF161098">
    <property type="entry name" value="MetI-like"/>
    <property type="match status" value="1"/>
</dbReference>
<reference evidence="10 11" key="1">
    <citation type="submission" date="2016-10" db="EMBL/GenBank/DDBJ databases">
        <authorList>
            <person name="Varghese N."/>
            <person name="Submissions S."/>
        </authorList>
    </citation>
    <scope>NUCLEOTIDE SEQUENCE [LARGE SCALE GENOMIC DNA]</scope>
    <source>
        <strain evidence="10 11">DSM 16392</strain>
    </source>
</reference>
<dbReference type="PANTHER" id="PTHR43848:SF2">
    <property type="entry name" value="PUTRESCINE TRANSPORT SYSTEM PERMEASE PROTEIN POTI"/>
    <property type="match status" value="1"/>
</dbReference>
<feature type="transmembrane region" description="Helical" evidence="8">
    <location>
        <begin position="118"/>
        <end position="140"/>
    </location>
</feature>
<feature type="transmembrane region" description="Helical" evidence="8">
    <location>
        <begin position="250"/>
        <end position="272"/>
    </location>
</feature>
<evidence type="ECO:0000256" key="5">
    <source>
        <dbReference type="ARBA" id="ARBA00022692"/>
    </source>
</evidence>
<name>A0A1I3WRB1_9HYPH</name>
<feature type="transmembrane region" description="Helical" evidence="8">
    <location>
        <begin position="194"/>
        <end position="216"/>
    </location>
</feature>
<dbReference type="CDD" id="cd06261">
    <property type="entry name" value="TM_PBP2"/>
    <property type="match status" value="1"/>
</dbReference>
<feature type="domain" description="ABC transmembrane type-1" evidence="9">
    <location>
        <begin position="81"/>
        <end position="269"/>
    </location>
</feature>
<dbReference type="InterPro" id="IPR051789">
    <property type="entry name" value="Bact_Polyamine_Transport"/>
</dbReference>